<dbReference type="Gene3D" id="3.40.50.300">
    <property type="entry name" value="P-loop containing nucleotide triphosphate hydrolases"/>
    <property type="match status" value="1"/>
</dbReference>
<dbReference type="STRING" id="357809.Cphy_3626"/>
<gene>
    <name evidence="1" type="ordered locus">Cphy_3626</name>
</gene>
<organism evidence="1 2">
    <name type="scientific">Lachnoclostridium phytofermentans (strain ATCC 700394 / DSM 18823 / ISDg)</name>
    <name type="common">Clostridium phytofermentans</name>
    <dbReference type="NCBI Taxonomy" id="357809"/>
    <lineage>
        <taxon>Bacteria</taxon>
        <taxon>Bacillati</taxon>
        <taxon>Bacillota</taxon>
        <taxon>Clostridia</taxon>
        <taxon>Lachnospirales</taxon>
        <taxon>Lachnospiraceae</taxon>
    </lineage>
</organism>
<dbReference type="InterPro" id="IPR027417">
    <property type="entry name" value="P-loop_NTPase"/>
</dbReference>
<dbReference type="KEGG" id="cpy:Cphy_3626"/>
<sequence length="167" mass="19185">MREGRIIFLNGVTSTGKTSIVNEIFTREGELYYALSYDLFEETIPEWAVDEGTHYSEAIIAMYYAACGFSSQGRDVLIDGLIMNLPGLEEHYKKLKQIFEGYPLQIVEVYCPLEICRKRNIECGDRAENKSEIQMEIMEKNITYNYTIDTSRLSVAECADLILKFCD</sequence>
<dbReference type="HOGENOM" id="CLU_101381_2_0_9"/>
<proteinExistence type="predicted"/>
<reference evidence="2" key="1">
    <citation type="submission" date="2007-11" db="EMBL/GenBank/DDBJ databases">
        <title>Complete genome sequence of Clostridium phytofermentans ISDg.</title>
        <authorList>
            <person name="Leschine S.B."/>
            <person name="Warnick T.A."/>
            <person name="Blanchard J.L."/>
            <person name="Schnell D.J."/>
            <person name="Petit E.L."/>
            <person name="LaTouf W.G."/>
            <person name="Copeland A."/>
            <person name="Lucas S."/>
            <person name="Lapidus A."/>
            <person name="Barry K."/>
            <person name="Glavina del Rio T."/>
            <person name="Dalin E."/>
            <person name="Tice H."/>
            <person name="Pitluck S."/>
            <person name="Kiss H."/>
            <person name="Brettin T."/>
            <person name="Bruce D."/>
            <person name="Detter J.C."/>
            <person name="Han C."/>
            <person name="Kuske C."/>
            <person name="Schmutz J."/>
            <person name="Larimer F."/>
            <person name="Land M."/>
            <person name="Hauser L."/>
            <person name="Kyrpides N."/>
            <person name="Kim E.A."/>
            <person name="Richardson P."/>
        </authorList>
    </citation>
    <scope>NUCLEOTIDE SEQUENCE [LARGE SCALE GENOMIC DNA]</scope>
    <source>
        <strain evidence="2">ATCC 700394 / DSM 18823 / ISDg</strain>
    </source>
</reference>
<keyword evidence="2" id="KW-1185">Reference proteome</keyword>
<evidence type="ECO:0000313" key="1">
    <source>
        <dbReference type="EMBL" id="ABX43973.1"/>
    </source>
</evidence>
<dbReference type="GO" id="GO:0016740">
    <property type="term" value="F:transferase activity"/>
    <property type="evidence" value="ECO:0007669"/>
    <property type="project" value="UniProtKB-KW"/>
</dbReference>
<dbReference type="AlphaFoldDB" id="A9KJF3"/>
<evidence type="ECO:0000313" key="2">
    <source>
        <dbReference type="Proteomes" id="UP000000370"/>
    </source>
</evidence>
<dbReference type="eggNOG" id="COG3896">
    <property type="taxonomic scope" value="Bacteria"/>
</dbReference>
<dbReference type="RefSeq" id="WP_012201621.1">
    <property type="nucleotide sequence ID" value="NC_010001.1"/>
</dbReference>
<dbReference type="OrthoDB" id="9790407at2"/>
<name>A9KJF3_LACP7</name>
<dbReference type="Proteomes" id="UP000000370">
    <property type="component" value="Chromosome"/>
</dbReference>
<protein>
    <submittedName>
        <fullName evidence="1">Chloramphenicol 3-O-phosphotransferase-like protein</fullName>
    </submittedName>
</protein>
<dbReference type="Pfam" id="PF07931">
    <property type="entry name" value="CPT"/>
    <property type="match status" value="1"/>
</dbReference>
<dbReference type="EMBL" id="CP000885">
    <property type="protein sequence ID" value="ABX43973.1"/>
    <property type="molecule type" value="Genomic_DNA"/>
</dbReference>
<accession>A9KJF3</accession>
<dbReference type="SUPFAM" id="SSF52540">
    <property type="entry name" value="P-loop containing nucleoside triphosphate hydrolases"/>
    <property type="match status" value="1"/>
</dbReference>
<keyword evidence="1" id="KW-0808">Transferase</keyword>